<reference evidence="3" key="1">
    <citation type="submission" date="2021-03" db="EMBL/GenBank/DDBJ databases">
        <authorList>
            <person name="Bekaert M."/>
        </authorList>
    </citation>
    <scope>NUCLEOTIDE SEQUENCE</scope>
</reference>
<name>A0A8S3U920_MYTED</name>
<feature type="transmembrane region" description="Helical" evidence="1">
    <location>
        <begin position="176"/>
        <end position="202"/>
    </location>
</feature>
<evidence type="ECO:0000313" key="4">
    <source>
        <dbReference type="Proteomes" id="UP000683360"/>
    </source>
</evidence>
<feature type="transmembrane region" description="Helical" evidence="1">
    <location>
        <begin position="115"/>
        <end position="142"/>
    </location>
</feature>
<dbReference type="AlphaFoldDB" id="A0A8S3U920"/>
<dbReference type="Proteomes" id="UP000683360">
    <property type="component" value="Unassembled WGS sequence"/>
</dbReference>
<feature type="transmembrane region" description="Helical" evidence="1">
    <location>
        <begin position="237"/>
        <end position="264"/>
    </location>
</feature>
<organism evidence="3 4">
    <name type="scientific">Mytilus edulis</name>
    <name type="common">Blue mussel</name>
    <dbReference type="NCBI Taxonomy" id="6550"/>
    <lineage>
        <taxon>Eukaryota</taxon>
        <taxon>Metazoa</taxon>
        <taxon>Spiralia</taxon>
        <taxon>Lophotrochozoa</taxon>
        <taxon>Mollusca</taxon>
        <taxon>Bivalvia</taxon>
        <taxon>Autobranchia</taxon>
        <taxon>Pteriomorphia</taxon>
        <taxon>Mytilida</taxon>
        <taxon>Mytiloidea</taxon>
        <taxon>Mytilidae</taxon>
        <taxon>Mytilinae</taxon>
        <taxon>Mytilus</taxon>
    </lineage>
</organism>
<gene>
    <name evidence="3" type="ORF">MEDL_49795</name>
</gene>
<dbReference type="PANTHER" id="PTHR42903">
    <property type="entry name" value="INNER MEMBRANE PROTEIN YCCF"/>
    <property type="match status" value="1"/>
</dbReference>
<keyword evidence="4" id="KW-1185">Reference proteome</keyword>
<dbReference type="PANTHER" id="PTHR42903:SF1">
    <property type="entry name" value="INNER MEMBRANE PROTEIN YCCF"/>
    <property type="match status" value="1"/>
</dbReference>
<dbReference type="OrthoDB" id="16982at2759"/>
<sequence length="305" mass="34830">MSDTLFDKPQNFSEQDVPESAFISIDSNGEDNTNGLRRHKSESSIIRRRQNLSSITSSLSEKDVEETKICNNYRFGFKKWKGHVTQRPLHNRSETVQNLYADVNKIKLEQAPRSVVFNILYVILFGWWQAVIYLVLGLVMYLTIVGRHYGLFCLKMSRYYLWPFRKFVYICKVQSYIWLILCVPILVLMHTVVMVVSWLFVISMPIAKMNLKSLTSLIFLPPEHILIDEVNEYSQKCVLGALAIVPLMCHIGMSTLISTYNLIISAQTSVAVGAVVNATFGSIVELIIFVVALIVLKTSRDSVMF</sequence>
<proteinExistence type="predicted"/>
<keyword evidence="1" id="KW-0472">Membrane</keyword>
<evidence type="ECO:0000256" key="1">
    <source>
        <dbReference type="SAM" id="Phobius"/>
    </source>
</evidence>
<dbReference type="InterPro" id="IPR052937">
    <property type="entry name" value="Inner_membrane_protein"/>
</dbReference>
<dbReference type="InterPro" id="IPR005185">
    <property type="entry name" value="YccF"/>
</dbReference>
<feature type="transmembrane region" description="Helical" evidence="1">
    <location>
        <begin position="270"/>
        <end position="296"/>
    </location>
</feature>
<evidence type="ECO:0000313" key="3">
    <source>
        <dbReference type="EMBL" id="CAG2237339.1"/>
    </source>
</evidence>
<accession>A0A8S3U920</accession>
<evidence type="ECO:0000259" key="2">
    <source>
        <dbReference type="Pfam" id="PF03733"/>
    </source>
</evidence>
<comment type="caution">
    <text evidence="3">The sequence shown here is derived from an EMBL/GenBank/DDBJ whole genome shotgun (WGS) entry which is preliminary data.</text>
</comment>
<protein>
    <recommendedName>
        <fullName evidence="2">Inner membrane component domain-containing protein</fullName>
    </recommendedName>
</protein>
<dbReference type="GO" id="GO:0005886">
    <property type="term" value="C:plasma membrane"/>
    <property type="evidence" value="ECO:0007669"/>
    <property type="project" value="TreeGrafter"/>
</dbReference>
<dbReference type="Pfam" id="PF03733">
    <property type="entry name" value="YccF"/>
    <property type="match status" value="1"/>
</dbReference>
<dbReference type="EMBL" id="CAJPWZ010002386">
    <property type="protein sequence ID" value="CAG2237339.1"/>
    <property type="molecule type" value="Genomic_DNA"/>
</dbReference>
<keyword evidence="1" id="KW-0812">Transmembrane</keyword>
<keyword evidence="1" id="KW-1133">Transmembrane helix</keyword>
<feature type="domain" description="Inner membrane component" evidence="2">
    <location>
        <begin position="116"/>
        <end position="166"/>
    </location>
</feature>